<proteinExistence type="inferred from homology"/>
<evidence type="ECO:0000256" key="7">
    <source>
        <dbReference type="ARBA" id="ARBA00038093"/>
    </source>
</evidence>
<gene>
    <name evidence="8" type="ORF">GCM10012275_48990</name>
</gene>
<protein>
    <recommendedName>
        <fullName evidence="10">PIN domain-containing protein</fullName>
    </recommendedName>
</protein>
<keyword evidence="4" id="KW-0479">Metal-binding</keyword>
<comment type="cofactor">
    <cofactor evidence="1">
        <name>Mg(2+)</name>
        <dbReference type="ChEBI" id="CHEBI:18420"/>
    </cofactor>
</comment>
<dbReference type="Gene3D" id="3.40.50.1010">
    <property type="entry name" value="5'-nuclease"/>
    <property type="match status" value="1"/>
</dbReference>
<sequence length="133" mass="14925">MDLVVLDTDVASLAFKQKLPPNLLRHLVGRTPCLTFVTLAELTKWSTQRSWGSRRKEQLARWLHGMAVLPGTEDVARVWGEISAFAARRGRPRPQNDTWIAACCLVYEVPLATLNLQDFADFVEHEGLAIING</sequence>
<comment type="similarity">
    <text evidence="7">Belongs to the PINc/VapC protein family.</text>
</comment>
<evidence type="ECO:0000256" key="2">
    <source>
        <dbReference type="ARBA" id="ARBA00022649"/>
    </source>
</evidence>
<keyword evidence="2" id="KW-1277">Toxin-antitoxin system</keyword>
<organism evidence="8 9">
    <name type="scientific">Longimycelium tulufanense</name>
    <dbReference type="NCBI Taxonomy" id="907463"/>
    <lineage>
        <taxon>Bacteria</taxon>
        <taxon>Bacillati</taxon>
        <taxon>Actinomycetota</taxon>
        <taxon>Actinomycetes</taxon>
        <taxon>Pseudonocardiales</taxon>
        <taxon>Pseudonocardiaceae</taxon>
        <taxon>Longimycelium</taxon>
    </lineage>
</organism>
<comment type="caution">
    <text evidence="8">The sequence shown here is derived from an EMBL/GenBank/DDBJ whole genome shotgun (WGS) entry which is preliminary data.</text>
</comment>
<keyword evidence="5" id="KW-0378">Hydrolase</keyword>
<evidence type="ECO:0008006" key="10">
    <source>
        <dbReference type="Google" id="ProtNLM"/>
    </source>
</evidence>
<evidence type="ECO:0000256" key="6">
    <source>
        <dbReference type="ARBA" id="ARBA00022842"/>
    </source>
</evidence>
<reference evidence="8" key="1">
    <citation type="journal article" date="2014" name="Int. J. Syst. Evol. Microbiol.">
        <title>Complete genome sequence of Corynebacterium casei LMG S-19264T (=DSM 44701T), isolated from a smear-ripened cheese.</title>
        <authorList>
            <consortium name="US DOE Joint Genome Institute (JGI-PGF)"/>
            <person name="Walter F."/>
            <person name="Albersmeier A."/>
            <person name="Kalinowski J."/>
            <person name="Ruckert C."/>
        </authorList>
    </citation>
    <scope>NUCLEOTIDE SEQUENCE</scope>
    <source>
        <strain evidence="8">CGMCC 4.5737</strain>
    </source>
</reference>
<keyword evidence="3" id="KW-0540">Nuclease</keyword>
<dbReference type="CDD" id="cd18749">
    <property type="entry name" value="PIN_VapC4-5_FitB-like"/>
    <property type="match status" value="1"/>
</dbReference>
<evidence type="ECO:0000313" key="8">
    <source>
        <dbReference type="EMBL" id="GGM72585.1"/>
    </source>
</evidence>
<dbReference type="InterPro" id="IPR050556">
    <property type="entry name" value="Type_II_TA_system_RNase"/>
</dbReference>
<name>A0A8J3CJM9_9PSEU</name>
<dbReference type="SUPFAM" id="SSF88723">
    <property type="entry name" value="PIN domain-like"/>
    <property type="match status" value="1"/>
</dbReference>
<evidence type="ECO:0000256" key="4">
    <source>
        <dbReference type="ARBA" id="ARBA00022723"/>
    </source>
</evidence>
<dbReference type="PANTHER" id="PTHR33653">
    <property type="entry name" value="RIBONUCLEASE VAPC2"/>
    <property type="match status" value="1"/>
</dbReference>
<dbReference type="AlphaFoldDB" id="A0A8J3CJM9"/>
<dbReference type="Proteomes" id="UP000637578">
    <property type="component" value="Unassembled WGS sequence"/>
</dbReference>
<dbReference type="GO" id="GO:0016787">
    <property type="term" value="F:hydrolase activity"/>
    <property type="evidence" value="ECO:0007669"/>
    <property type="project" value="UniProtKB-KW"/>
</dbReference>
<dbReference type="GO" id="GO:0046872">
    <property type="term" value="F:metal ion binding"/>
    <property type="evidence" value="ECO:0007669"/>
    <property type="project" value="UniProtKB-KW"/>
</dbReference>
<reference evidence="8" key="2">
    <citation type="submission" date="2020-09" db="EMBL/GenBank/DDBJ databases">
        <authorList>
            <person name="Sun Q."/>
            <person name="Zhou Y."/>
        </authorList>
    </citation>
    <scope>NUCLEOTIDE SEQUENCE</scope>
    <source>
        <strain evidence="8">CGMCC 4.5737</strain>
    </source>
</reference>
<dbReference type="InterPro" id="IPR029060">
    <property type="entry name" value="PIN-like_dom_sf"/>
</dbReference>
<dbReference type="GO" id="GO:0004518">
    <property type="term" value="F:nuclease activity"/>
    <property type="evidence" value="ECO:0007669"/>
    <property type="project" value="UniProtKB-KW"/>
</dbReference>
<evidence type="ECO:0000256" key="3">
    <source>
        <dbReference type="ARBA" id="ARBA00022722"/>
    </source>
</evidence>
<keyword evidence="9" id="KW-1185">Reference proteome</keyword>
<keyword evidence="6" id="KW-0460">Magnesium</keyword>
<evidence type="ECO:0000256" key="1">
    <source>
        <dbReference type="ARBA" id="ARBA00001946"/>
    </source>
</evidence>
<evidence type="ECO:0000256" key="5">
    <source>
        <dbReference type="ARBA" id="ARBA00022801"/>
    </source>
</evidence>
<dbReference type="PANTHER" id="PTHR33653:SF1">
    <property type="entry name" value="RIBONUCLEASE VAPC2"/>
    <property type="match status" value="1"/>
</dbReference>
<dbReference type="EMBL" id="BMMK01000029">
    <property type="protein sequence ID" value="GGM72585.1"/>
    <property type="molecule type" value="Genomic_DNA"/>
</dbReference>
<evidence type="ECO:0000313" key="9">
    <source>
        <dbReference type="Proteomes" id="UP000637578"/>
    </source>
</evidence>
<accession>A0A8J3CJM9</accession>